<dbReference type="PROSITE" id="PS51767">
    <property type="entry name" value="PEPTIDASE_A1"/>
    <property type="match status" value="1"/>
</dbReference>
<comment type="similarity">
    <text evidence="1">Belongs to the peptidase A1 family.</text>
</comment>
<dbReference type="Proteomes" id="UP000696485">
    <property type="component" value="Unassembled WGS sequence"/>
</dbReference>
<protein>
    <recommendedName>
        <fullName evidence="3">Peptidase A1 domain-containing protein</fullName>
    </recommendedName>
</protein>
<dbReference type="InterPro" id="IPR033121">
    <property type="entry name" value="PEPTIDASE_A1"/>
</dbReference>
<feature type="compositionally biased region" description="Low complexity" evidence="2">
    <location>
        <begin position="75"/>
        <end position="86"/>
    </location>
</feature>
<accession>A0A9P5SQD3</accession>
<name>A0A9P5SQD3_9FUNG</name>
<feature type="region of interest" description="Disordered" evidence="2">
    <location>
        <begin position="61"/>
        <end position="114"/>
    </location>
</feature>
<dbReference type="PANTHER" id="PTHR47966:SF51">
    <property type="entry name" value="BETA-SITE APP-CLEAVING ENZYME, ISOFORM A-RELATED"/>
    <property type="match status" value="1"/>
</dbReference>
<comment type="caution">
    <text evidence="4">The sequence shown here is derived from an EMBL/GenBank/DDBJ whole genome shotgun (WGS) entry which is preliminary data.</text>
</comment>
<evidence type="ECO:0000256" key="1">
    <source>
        <dbReference type="ARBA" id="ARBA00007447"/>
    </source>
</evidence>
<dbReference type="InterPro" id="IPR021109">
    <property type="entry name" value="Peptidase_aspartic_dom_sf"/>
</dbReference>
<dbReference type="Gene3D" id="2.40.70.10">
    <property type="entry name" value="Acid Proteases"/>
    <property type="match status" value="1"/>
</dbReference>
<dbReference type="AlphaFoldDB" id="A0A9P5SQD3"/>
<keyword evidence="5" id="KW-1185">Reference proteome</keyword>
<feature type="compositionally biased region" description="Low complexity" evidence="2">
    <location>
        <begin position="194"/>
        <end position="210"/>
    </location>
</feature>
<feature type="compositionally biased region" description="Pro residues" evidence="2">
    <location>
        <begin position="87"/>
        <end position="106"/>
    </location>
</feature>
<reference evidence="4" key="1">
    <citation type="journal article" date="2020" name="Fungal Divers.">
        <title>Resolving the Mortierellaceae phylogeny through synthesis of multi-gene phylogenetics and phylogenomics.</title>
        <authorList>
            <person name="Vandepol N."/>
            <person name="Liber J."/>
            <person name="Desiro A."/>
            <person name="Na H."/>
            <person name="Kennedy M."/>
            <person name="Barry K."/>
            <person name="Grigoriev I.V."/>
            <person name="Miller A.N."/>
            <person name="O'Donnell K."/>
            <person name="Stajich J.E."/>
            <person name="Bonito G."/>
        </authorList>
    </citation>
    <scope>NUCLEOTIDE SEQUENCE</scope>
    <source>
        <strain evidence="4">NVP1</strain>
    </source>
</reference>
<dbReference type="GO" id="GO:0004190">
    <property type="term" value="F:aspartic-type endopeptidase activity"/>
    <property type="evidence" value="ECO:0007669"/>
    <property type="project" value="InterPro"/>
</dbReference>
<sequence length="287" mass="31028">MKPEIGIWLGSGSQGGEIVFGGKDSSRYHGELTYYDVPAGSVYWSVPVHSLLVVPPPLPPPPPKPAVPSKEPGKAATTTTTANTSTDPPPPPAPTSARTLPPPAPPLQVNGRIGSGTKLDMPNIIFDTSSNIILLPPRVAAATHRYIHNWFFGLYSGYSFFSASYTIPCNLKTDVYFDIGPRIPNTPASATRHTSSTPSNNNSTTTTGNPSIPPQYKFKVAGKDLVRERVPVIGGIFNLCFSGIQASKSDEDDWVIGNIWFLGNYMTLNHRDRKLGIAPTIRPEEYV</sequence>
<organism evidence="4 5">
    <name type="scientific">Podila minutissima</name>
    <dbReference type="NCBI Taxonomy" id="64525"/>
    <lineage>
        <taxon>Eukaryota</taxon>
        <taxon>Fungi</taxon>
        <taxon>Fungi incertae sedis</taxon>
        <taxon>Mucoromycota</taxon>
        <taxon>Mortierellomycotina</taxon>
        <taxon>Mortierellomycetes</taxon>
        <taxon>Mortierellales</taxon>
        <taxon>Mortierellaceae</taxon>
        <taxon>Podila</taxon>
    </lineage>
</organism>
<dbReference type="Pfam" id="PF00026">
    <property type="entry name" value="Asp"/>
    <property type="match status" value="1"/>
</dbReference>
<gene>
    <name evidence="4" type="ORF">BG006_000180</name>
</gene>
<evidence type="ECO:0000313" key="5">
    <source>
        <dbReference type="Proteomes" id="UP000696485"/>
    </source>
</evidence>
<feature type="domain" description="Peptidase A1" evidence="3">
    <location>
        <begin position="1"/>
        <end position="278"/>
    </location>
</feature>
<dbReference type="EMBL" id="JAAAUY010000102">
    <property type="protein sequence ID" value="KAF9335393.1"/>
    <property type="molecule type" value="Genomic_DNA"/>
</dbReference>
<evidence type="ECO:0000313" key="4">
    <source>
        <dbReference type="EMBL" id="KAF9335393.1"/>
    </source>
</evidence>
<dbReference type="SUPFAM" id="SSF50630">
    <property type="entry name" value="Acid proteases"/>
    <property type="match status" value="1"/>
</dbReference>
<dbReference type="InterPro" id="IPR001461">
    <property type="entry name" value="Aspartic_peptidase_A1"/>
</dbReference>
<proteinExistence type="inferred from homology"/>
<dbReference type="PANTHER" id="PTHR47966">
    <property type="entry name" value="BETA-SITE APP-CLEAVING ENZYME, ISOFORM A-RELATED"/>
    <property type="match status" value="1"/>
</dbReference>
<evidence type="ECO:0000256" key="2">
    <source>
        <dbReference type="SAM" id="MobiDB-lite"/>
    </source>
</evidence>
<dbReference type="GO" id="GO:0006508">
    <property type="term" value="P:proteolysis"/>
    <property type="evidence" value="ECO:0007669"/>
    <property type="project" value="InterPro"/>
</dbReference>
<evidence type="ECO:0000259" key="3">
    <source>
        <dbReference type="PROSITE" id="PS51767"/>
    </source>
</evidence>
<feature type="region of interest" description="Disordered" evidence="2">
    <location>
        <begin position="186"/>
        <end position="214"/>
    </location>
</feature>